<evidence type="ECO:0000313" key="2">
    <source>
        <dbReference type="EMBL" id="MPC09789.1"/>
    </source>
</evidence>
<feature type="region of interest" description="Disordered" evidence="1">
    <location>
        <begin position="1"/>
        <end position="62"/>
    </location>
</feature>
<evidence type="ECO:0000313" key="3">
    <source>
        <dbReference type="Proteomes" id="UP000324222"/>
    </source>
</evidence>
<feature type="compositionally biased region" description="Pro residues" evidence="1">
    <location>
        <begin position="52"/>
        <end position="62"/>
    </location>
</feature>
<gene>
    <name evidence="2" type="ORF">E2C01_002407</name>
</gene>
<feature type="compositionally biased region" description="Basic and acidic residues" evidence="1">
    <location>
        <begin position="1"/>
        <end position="14"/>
    </location>
</feature>
<dbReference type="Proteomes" id="UP000324222">
    <property type="component" value="Unassembled WGS sequence"/>
</dbReference>
<feature type="compositionally biased region" description="Polar residues" evidence="1">
    <location>
        <begin position="42"/>
        <end position="51"/>
    </location>
</feature>
<proteinExistence type="predicted"/>
<comment type="caution">
    <text evidence="2">The sequence shown here is derived from an EMBL/GenBank/DDBJ whole genome shotgun (WGS) entry which is preliminary data.</text>
</comment>
<sequence length="62" mass="7199">MKRSINRESVKRELTFQNSSATHVKAQDNPRFKKRNCLLYNRQDSSHTPINSPRPPPLSSHP</sequence>
<evidence type="ECO:0000256" key="1">
    <source>
        <dbReference type="SAM" id="MobiDB-lite"/>
    </source>
</evidence>
<name>A0A5B7CJV0_PORTR</name>
<dbReference type="AlphaFoldDB" id="A0A5B7CJV0"/>
<reference evidence="2 3" key="1">
    <citation type="submission" date="2019-05" db="EMBL/GenBank/DDBJ databases">
        <title>Another draft genome of Portunus trituberculatus and its Hox gene families provides insights of decapod evolution.</title>
        <authorList>
            <person name="Jeong J.-H."/>
            <person name="Song I."/>
            <person name="Kim S."/>
            <person name="Choi T."/>
            <person name="Kim D."/>
            <person name="Ryu S."/>
            <person name="Kim W."/>
        </authorList>
    </citation>
    <scope>NUCLEOTIDE SEQUENCE [LARGE SCALE GENOMIC DNA]</scope>
    <source>
        <tissue evidence="2">Muscle</tissue>
    </source>
</reference>
<accession>A0A5B7CJV0</accession>
<organism evidence="2 3">
    <name type="scientific">Portunus trituberculatus</name>
    <name type="common">Swimming crab</name>
    <name type="synonym">Neptunus trituberculatus</name>
    <dbReference type="NCBI Taxonomy" id="210409"/>
    <lineage>
        <taxon>Eukaryota</taxon>
        <taxon>Metazoa</taxon>
        <taxon>Ecdysozoa</taxon>
        <taxon>Arthropoda</taxon>
        <taxon>Crustacea</taxon>
        <taxon>Multicrustacea</taxon>
        <taxon>Malacostraca</taxon>
        <taxon>Eumalacostraca</taxon>
        <taxon>Eucarida</taxon>
        <taxon>Decapoda</taxon>
        <taxon>Pleocyemata</taxon>
        <taxon>Brachyura</taxon>
        <taxon>Eubrachyura</taxon>
        <taxon>Portunoidea</taxon>
        <taxon>Portunidae</taxon>
        <taxon>Portuninae</taxon>
        <taxon>Portunus</taxon>
    </lineage>
</organism>
<dbReference type="EMBL" id="VSRR010000086">
    <property type="protein sequence ID" value="MPC09789.1"/>
    <property type="molecule type" value="Genomic_DNA"/>
</dbReference>
<keyword evidence="3" id="KW-1185">Reference proteome</keyword>
<protein>
    <submittedName>
        <fullName evidence="2">Uncharacterized protein</fullName>
    </submittedName>
</protein>